<keyword evidence="2" id="KW-0812">Transmembrane</keyword>
<organism evidence="3 4">
    <name type="scientific">Prorocentrum cordatum</name>
    <dbReference type="NCBI Taxonomy" id="2364126"/>
    <lineage>
        <taxon>Eukaryota</taxon>
        <taxon>Sar</taxon>
        <taxon>Alveolata</taxon>
        <taxon>Dinophyceae</taxon>
        <taxon>Prorocentrales</taxon>
        <taxon>Prorocentraceae</taxon>
        <taxon>Prorocentrum</taxon>
    </lineage>
</organism>
<comment type="caution">
    <text evidence="3">The sequence shown here is derived from an EMBL/GenBank/DDBJ whole genome shotgun (WGS) entry which is preliminary data.</text>
</comment>
<sequence length="161" mass="17148">MLLCLTWPHRDLLPGHTPAHPPSPEPLAEPAPVRCAQGSPWGRLWSVALGTRARREDGGPAFHHHHKLEWEGFFLLLLLLLVLLLPPTYGGGGGNQAHQKSPRQSLTWAPAPPFTERPRALGGSANGAGLVGRLGGVSASREDVRASPGDAEGPLRGREGL</sequence>
<feature type="region of interest" description="Disordered" evidence="1">
    <location>
        <begin position="91"/>
        <end position="161"/>
    </location>
</feature>
<keyword evidence="2" id="KW-0472">Membrane</keyword>
<dbReference type="Proteomes" id="UP001189429">
    <property type="component" value="Unassembled WGS sequence"/>
</dbReference>
<feature type="region of interest" description="Disordered" evidence="1">
    <location>
        <begin position="14"/>
        <end position="33"/>
    </location>
</feature>
<evidence type="ECO:0000313" key="4">
    <source>
        <dbReference type="Proteomes" id="UP001189429"/>
    </source>
</evidence>
<dbReference type="EMBL" id="CAUYUJ010016534">
    <property type="protein sequence ID" value="CAK0866414.1"/>
    <property type="molecule type" value="Genomic_DNA"/>
</dbReference>
<evidence type="ECO:0000256" key="1">
    <source>
        <dbReference type="SAM" id="MobiDB-lite"/>
    </source>
</evidence>
<evidence type="ECO:0000313" key="3">
    <source>
        <dbReference type="EMBL" id="CAK0866414.1"/>
    </source>
</evidence>
<proteinExistence type="predicted"/>
<evidence type="ECO:0000256" key="2">
    <source>
        <dbReference type="SAM" id="Phobius"/>
    </source>
</evidence>
<protein>
    <submittedName>
        <fullName evidence="3">Uncharacterized protein</fullName>
    </submittedName>
</protein>
<feature type="transmembrane region" description="Helical" evidence="2">
    <location>
        <begin position="72"/>
        <end position="90"/>
    </location>
</feature>
<keyword evidence="4" id="KW-1185">Reference proteome</keyword>
<feature type="compositionally biased region" description="Polar residues" evidence="1">
    <location>
        <begin position="96"/>
        <end position="107"/>
    </location>
</feature>
<accession>A0ABN9V3Q7</accession>
<reference evidence="3" key="1">
    <citation type="submission" date="2023-10" db="EMBL/GenBank/DDBJ databases">
        <authorList>
            <person name="Chen Y."/>
            <person name="Shah S."/>
            <person name="Dougan E. K."/>
            <person name="Thang M."/>
            <person name="Chan C."/>
        </authorList>
    </citation>
    <scope>NUCLEOTIDE SEQUENCE [LARGE SCALE GENOMIC DNA]</scope>
</reference>
<name>A0ABN9V3Q7_9DINO</name>
<feature type="compositionally biased region" description="Gly residues" evidence="1">
    <location>
        <begin position="124"/>
        <end position="135"/>
    </location>
</feature>
<keyword evidence="2" id="KW-1133">Transmembrane helix</keyword>
<feature type="compositionally biased region" description="Pro residues" evidence="1">
    <location>
        <begin position="19"/>
        <end position="29"/>
    </location>
</feature>
<gene>
    <name evidence="3" type="ORF">PCOR1329_LOCUS53603</name>
</gene>